<sequence length="78" mass="8889">MDSIQASIGSWSVVNQPNQTVRLLASLVGLLQATHFVNLQALVRTRKMNQIKERVLFTRGWEGKLSAEEMNLTRQELH</sequence>
<accession>A0A5J4VKM3</accession>
<protein>
    <submittedName>
        <fullName evidence="2">Uncharacterized protein</fullName>
    </submittedName>
</protein>
<keyword evidence="1" id="KW-0812">Transmembrane</keyword>
<keyword evidence="1" id="KW-0472">Membrane</keyword>
<comment type="caution">
    <text evidence="2">The sequence shown here is derived from an EMBL/GenBank/DDBJ whole genome shotgun (WGS) entry which is preliminary data.</text>
</comment>
<proteinExistence type="predicted"/>
<feature type="transmembrane region" description="Helical" evidence="1">
    <location>
        <begin position="20"/>
        <end position="43"/>
    </location>
</feature>
<dbReference type="Proteomes" id="UP000324800">
    <property type="component" value="Unassembled WGS sequence"/>
</dbReference>
<gene>
    <name evidence="2" type="ORF">EZS28_021444</name>
</gene>
<reference evidence="2 3" key="1">
    <citation type="submission" date="2019-03" db="EMBL/GenBank/DDBJ databases">
        <title>Single cell metagenomics reveals metabolic interactions within the superorganism composed of flagellate Streblomastix strix and complex community of Bacteroidetes bacteria on its surface.</title>
        <authorList>
            <person name="Treitli S.C."/>
            <person name="Kolisko M."/>
            <person name="Husnik F."/>
            <person name="Keeling P."/>
            <person name="Hampl V."/>
        </authorList>
    </citation>
    <scope>NUCLEOTIDE SEQUENCE [LARGE SCALE GENOMIC DNA]</scope>
    <source>
        <strain evidence="2">ST1C</strain>
    </source>
</reference>
<evidence type="ECO:0000313" key="2">
    <source>
        <dbReference type="EMBL" id="KAA6383030.1"/>
    </source>
</evidence>
<dbReference type="EMBL" id="SNRW01006460">
    <property type="protein sequence ID" value="KAA6383030.1"/>
    <property type="molecule type" value="Genomic_DNA"/>
</dbReference>
<name>A0A5J4VKM3_9EUKA</name>
<evidence type="ECO:0000313" key="3">
    <source>
        <dbReference type="Proteomes" id="UP000324800"/>
    </source>
</evidence>
<keyword evidence="1" id="KW-1133">Transmembrane helix</keyword>
<organism evidence="2 3">
    <name type="scientific">Streblomastix strix</name>
    <dbReference type="NCBI Taxonomy" id="222440"/>
    <lineage>
        <taxon>Eukaryota</taxon>
        <taxon>Metamonada</taxon>
        <taxon>Preaxostyla</taxon>
        <taxon>Oxymonadida</taxon>
        <taxon>Streblomastigidae</taxon>
        <taxon>Streblomastix</taxon>
    </lineage>
</organism>
<evidence type="ECO:0000256" key="1">
    <source>
        <dbReference type="SAM" id="Phobius"/>
    </source>
</evidence>
<dbReference type="AlphaFoldDB" id="A0A5J4VKM3"/>